<feature type="signal peptide" evidence="1">
    <location>
        <begin position="1"/>
        <end position="15"/>
    </location>
</feature>
<sequence>MFGIFLMAFVTGLAGGGVRVEVAALGMGAGVGEKAEGTSSFVLRAAGSEVLADKGDAGVGAFAGTCGLRNQMSYRPLMTGIRVRGTEARCWDLGTGSEFAAGCSGDITCDGGFGGELNLSAGRESAGLGDTAGGMDNCFGIGRAVPG</sequence>
<gene>
    <name evidence="2" type="ORF">FIBSPDRAFT_934076</name>
</gene>
<dbReference type="AlphaFoldDB" id="A0A166G227"/>
<dbReference type="Proteomes" id="UP000076532">
    <property type="component" value="Unassembled WGS sequence"/>
</dbReference>
<keyword evidence="1" id="KW-0732">Signal</keyword>
<evidence type="ECO:0000313" key="2">
    <source>
        <dbReference type="EMBL" id="KZP17391.1"/>
    </source>
</evidence>
<evidence type="ECO:0000256" key="1">
    <source>
        <dbReference type="SAM" id="SignalP"/>
    </source>
</evidence>
<name>A0A166G227_9AGAM</name>
<accession>A0A166G227</accession>
<evidence type="ECO:0000313" key="3">
    <source>
        <dbReference type="Proteomes" id="UP000076532"/>
    </source>
</evidence>
<protein>
    <submittedName>
        <fullName evidence="2">Uncharacterized protein</fullName>
    </submittedName>
</protein>
<proteinExistence type="predicted"/>
<keyword evidence="3" id="KW-1185">Reference proteome</keyword>
<feature type="chain" id="PRO_5012339449" evidence="1">
    <location>
        <begin position="16"/>
        <end position="147"/>
    </location>
</feature>
<dbReference type="EMBL" id="KV417583">
    <property type="protein sequence ID" value="KZP17391.1"/>
    <property type="molecule type" value="Genomic_DNA"/>
</dbReference>
<reference evidence="2 3" key="1">
    <citation type="journal article" date="2016" name="Mol. Biol. Evol.">
        <title>Comparative Genomics of Early-Diverging Mushroom-Forming Fungi Provides Insights into the Origins of Lignocellulose Decay Capabilities.</title>
        <authorList>
            <person name="Nagy L.G."/>
            <person name="Riley R."/>
            <person name="Tritt A."/>
            <person name="Adam C."/>
            <person name="Daum C."/>
            <person name="Floudas D."/>
            <person name="Sun H."/>
            <person name="Yadav J.S."/>
            <person name="Pangilinan J."/>
            <person name="Larsson K.H."/>
            <person name="Matsuura K."/>
            <person name="Barry K."/>
            <person name="Labutti K."/>
            <person name="Kuo R."/>
            <person name="Ohm R.A."/>
            <person name="Bhattacharya S.S."/>
            <person name="Shirouzu T."/>
            <person name="Yoshinaga Y."/>
            <person name="Martin F.M."/>
            <person name="Grigoriev I.V."/>
            <person name="Hibbett D.S."/>
        </authorList>
    </citation>
    <scope>NUCLEOTIDE SEQUENCE [LARGE SCALE GENOMIC DNA]</scope>
    <source>
        <strain evidence="2 3">CBS 109695</strain>
    </source>
</reference>
<organism evidence="2 3">
    <name type="scientific">Athelia psychrophila</name>
    <dbReference type="NCBI Taxonomy" id="1759441"/>
    <lineage>
        <taxon>Eukaryota</taxon>
        <taxon>Fungi</taxon>
        <taxon>Dikarya</taxon>
        <taxon>Basidiomycota</taxon>
        <taxon>Agaricomycotina</taxon>
        <taxon>Agaricomycetes</taxon>
        <taxon>Agaricomycetidae</taxon>
        <taxon>Atheliales</taxon>
        <taxon>Atheliaceae</taxon>
        <taxon>Athelia</taxon>
    </lineage>
</organism>